<dbReference type="RefSeq" id="WP_145347599.1">
    <property type="nucleotide sequence ID" value="NZ_CP036261.1"/>
</dbReference>
<evidence type="ECO:0000259" key="2">
    <source>
        <dbReference type="PROSITE" id="PS51352"/>
    </source>
</evidence>
<evidence type="ECO:0000313" key="4">
    <source>
        <dbReference type="Proteomes" id="UP000319557"/>
    </source>
</evidence>
<dbReference type="SUPFAM" id="SSF52833">
    <property type="entry name" value="Thioredoxin-like"/>
    <property type="match status" value="1"/>
</dbReference>
<dbReference type="InterPro" id="IPR036249">
    <property type="entry name" value="Thioredoxin-like_sf"/>
</dbReference>
<name>A0A517M4A8_9BACT</name>
<dbReference type="PANTHER" id="PTHR15337">
    <property type="entry name" value="ANTERIOR GRADIENT PROTEIN-RELATED"/>
    <property type="match status" value="1"/>
</dbReference>
<dbReference type="AlphaFoldDB" id="A0A517M4A8"/>
<dbReference type="EMBL" id="CP036261">
    <property type="protein sequence ID" value="QDS89712.1"/>
    <property type="molecule type" value="Genomic_DNA"/>
</dbReference>
<dbReference type="EC" id="1.8.-.-" evidence="3"/>
<dbReference type="PROSITE" id="PS51257">
    <property type="entry name" value="PROKAR_LIPOPROTEIN"/>
    <property type="match status" value="1"/>
</dbReference>
<sequence>MSANRSRPALALAATTALLFSLSGCNSKPQLSNLMDSFGKAEVQASPEVWDEHTVGLPFVFGYDEGLAKAKAEGRPAMVFLTTTWCKWCKRMSATCLQDPEIRTLLEQNFVLVLVDGDQESAVKRKLKNTGYPHIVFISPDEQILASQNGFAEPDAFKQVIAQALSTS</sequence>
<evidence type="ECO:0000313" key="3">
    <source>
        <dbReference type="EMBL" id="QDS89712.1"/>
    </source>
</evidence>
<organism evidence="3 4">
    <name type="scientific">Rosistilla ulvae</name>
    <dbReference type="NCBI Taxonomy" id="1930277"/>
    <lineage>
        <taxon>Bacteria</taxon>
        <taxon>Pseudomonadati</taxon>
        <taxon>Planctomycetota</taxon>
        <taxon>Planctomycetia</taxon>
        <taxon>Pirellulales</taxon>
        <taxon>Pirellulaceae</taxon>
        <taxon>Rosistilla</taxon>
    </lineage>
</organism>
<evidence type="ECO:0000256" key="1">
    <source>
        <dbReference type="ARBA" id="ARBA00022729"/>
    </source>
</evidence>
<dbReference type="PROSITE" id="PS51352">
    <property type="entry name" value="THIOREDOXIN_2"/>
    <property type="match status" value="1"/>
</dbReference>
<keyword evidence="3" id="KW-0560">Oxidoreductase</keyword>
<dbReference type="KEGG" id="ruv:EC9_39120"/>
<dbReference type="Proteomes" id="UP000319557">
    <property type="component" value="Chromosome"/>
</dbReference>
<gene>
    <name evidence="3" type="primary">dsbH</name>
    <name evidence="3" type="ORF">EC9_39120</name>
</gene>
<dbReference type="InterPro" id="IPR051099">
    <property type="entry name" value="AGR/TXD"/>
</dbReference>
<feature type="domain" description="Thioredoxin" evidence="2">
    <location>
        <begin position="11"/>
        <end position="166"/>
    </location>
</feature>
<protein>
    <submittedName>
        <fullName evidence="3">Disulfide bond reductase DsbH</fullName>
        <ecNumber evidence="3">1.8.-.-</ecNumber>
    </submittedName>
</protein>
<keyword evidence="1" id="KW-0732">Signal</keyword>
<keyword evidence="4" id="KW-1185">Reference proteome</keyword>
<dbReference type="InterPro" id="IPR013766">
    <property type="entry name" value="Thioredoxin_domain"/>
</dbReference>
<dbReference type="Gene3D" id="3.40.30.10">
    <property type="entry name" value="Glutaredoxin"/>
    <property type="match status" value="1"/>
</dbReference>
<reference evidence="3 4" key="1">
    <citation type="submission" date="2019-02" db="EMBL/GenBank/DDBJ databases">
        <title>Deep-cultivation of Planctomycetes and their phenomic and genomic characterization uncovers novel biology.</title>
        <authorList>
            <person name="Wiegand S."/>
            <person name="Jogler M."/>
            <person name="Boedeker C."/>
            <person name="Pinto D."/>
            <person name="Vollmers J."/>
            <person name="Rivas-Marin E."/>
            <person name="Kohn T."/>
            <person name="Peeters S.H."/>
            <person name="Heuer A."/>
            <person name="Rast P."/>
            <person name="Oberbeckmann S."/>
            <person name="Bunk B."/>
            <person name="Jeske O."/>
            <person name="Meyerdierks A."/>
            <person name="Storesund J.E."/>
            <person name="Kallscheuer N."/>
            <person name="Luecker S."/>
            <person name="Lage O.M."/>
            <person name="Pohl T."/>
            <person name="Merkel B.J."/>
            <person name="Hornburger P."/>
            <person name="Mueller R.-W."/>
            <person name="Bruemmer F."/>
            <person name="Labrenz M."/>
            <person name="Spormann A.M."/>
            <person name="Op den Camp H."/>
            <person name="Overmann J."/>
            <person name="Amann R."/>
            <person name="Jetten M.S.M."/>
            <person name="Mascher T."/>
            <person name="Medema M.H."/>
            <person name="Devos D.P."/>
            <person name="Kaster A.-K."/>
            <person name="Ovreas L."/>
            <person name="Rohde M."/>
            <person name="Galperin M.Y."/>
            <person name="Jogler C."/>
        </authorList>
    </citation>
    <scope>NUCLEOTIDE SEQUENCE [LARGE SCALE GENOMIC DNA]</scope>
    <source>
        <strain evidence="3 4">EC9</strain>
    </source>
</reference>
<dbReference type="Pfam" id="PF13899">
    <property type="entry name" value="Thioredoxin_7"/>
    <property type="match status" value="1"/>
</dbReference>
<proteinExistence type="predicted"/>
<dbReference type="GO" id="GO:0016491">
    <property type="term" value="F:oxidoreductase activity"/>
    <property type="evidence" value="ECO:0007669"/>
    <property type="project" value="UniProtKB-KW"/>
</dbReference>
<dbReference type="PANTHER" id="PTHR15337:SF11">
    <property type="entry name" value="THIOREDOXIN DOMAIN-CONTAINING PROTEIN"/>
    <property type="match status" value="1"/>
</dbReference>
<dbReference type="OrthoDB" id="267639at2"/>
<accession>A0A517M4A8</accession>